<reference evidence="3" key="1">
    <citation type="submission" date="2020-10" db="EMBL/GenBank/DDBJ databases">
        <authorList>
            <person name="Castelo-Branco R."/>
            <person name="Eusebio N."/>
            <person name="Adriana R."/>
            <person name="Vieira A."/>
            <person name="Brugerolle De Fraissinette N."/>
            <person name="Rezende De Castro R."/>
            <person name="Schneider M.P."/>
            <person name="Vasconcelos V."/>
            <person name="Leao P.N."/>
        </authorList>
    </citation>
    <scope>NUCLEOTIDE SEQUENCE</scope>
    <source>
        <strain evidence="3">LEGE 11480</strain>
    </source>
</reference>
<evidence type="ECO:0000313" key="4">
    <source>
        <dbReference type="Proteomes" id="UP000625316"/>
    </source>
</evidence>
<dbReference type="Pfam" id="PF13529">
    <property type="entry name" value="Peptidase_C39_2"/>
    <property type="match status" value="1"/>
</dbReference>
<gene>
    <name evidence="3" type="ORF">IQ266_25410</name>
</gene>
<dbReference type="Gene3D" id="3.90.70.10">
    <property type="entry name" value="Cysteine proteinases"/>
    <property type="match status" value="1"/>
</dbReference>
<dbReference type="Proteomes" id="UP000625316">
    <property type="component" value="Unassembled WGS sequence"/>
</dbReference>
<feature type="domain" description="Peptidase C39-like" evidence="2">
    <location>
        <begin position="102"/>
        <end position="223"/>
    </location>
</feature>
<organism evidence="3 4">
    <name type="scientific">Romeriopsis navalis LEGE 11480</name>
    <dbReference type="NCBI Taxonomy" id="2777977"/>
    <lineage>
        <taxon>Bacteria</taxon>
        <taxon>Bacillati</taxon>
        <taxon>Cyanobacteriota</taxon>
        <taxon>Cyanophyceae</taxon>
        <taxon>Leptolyngbyales</taxon>
        <taxon>Leptolyngbyaceae</taxon>
        <taxon>Romeriopsis</taxon>
        <taxon>Romeriopsis navalis</taxon>
    </lineage>
</organism>
<evidence type="ECO:0000256" key="1">
    <source>
        <dbReference type="SAM" id="MobiDB-lite"/>
    </source>
</evidence>
<dbReference type="RefSeq" id="WP_264327892.1">
    <property type="nucleotide sequence ID" value="NZ_JADEXQ010000149.1"/>
</dbReference>
<keyword evidence="4" id="KW-1185">Reference proteome</keyword>
<dbReference type="AlphaFoldDB" id="A0A928Z7D6"/>
<evidence type="ECO:0000259" key="2">
    <source>
        <dbReference type="Pfam" id="PF13529"/>
    </source>
</evidence>
<feature type="region of interest" description="Disordered" evidence="1">
    <location>
        <begin position="76"/>
        <end position="95"/>
    </location>
</feature>
<name>A0A928Z7D6_9CYAN</name>
<comment type="caution">
    <text evidence="3">The sequence shown here is derived from an EMBL/GenBank/DDBJ whole genome shotgun (WGS) entry which is preliminary data.</text>
</comment>
<evidence type="ECO:0000313" key="3">
    <source>
        <dbReference type="EMBL" id="MBE9033080.1"/>
    </source>
</evidence>
<dbReference type="SUPFAM" id="SSF54001">
    <property type="entry name" value="Cysteine proteinases"/>
    <property type="match status" value="1"/>
</dbReference>
<proteinExistence type="predicted"/>
<accession>A0A928Z7D6</accession>
<sequence>MKLKVIRSTVFKQYARDSRHLKPQEKVTVPVGREYEIHSWKPVGKYHMKVALFGQFLGSPPRNTWYVFKPHIRLTNSQGKPPTPPPPPASRLKSGLPASKMLNVPYKSQMDNWLNPSGACNVTCFAMVMSYFKVRRWGTGQLEDELYRYMERKGLSRHEPGTLAQMSRHYGLRNNLTLRGSLYDIRKAIAEGRPCIIHGYFTSFGHIVVIRGYNKNGFYVNDPFGEWTRYGYRKGVNGSRLFYSNELIQSKCSPEGKNYMWLHRLSRA</sequence>
<dbReference type="EMBL" id="JADEXQ010000149">
    <property type="protein sequence ID" value="MBE9033080.1"/>
    <property type="molecule type" value="Genomic_DNA"/>
</dbReference>
<protein>
    <submittedName>
        <fullName evidence="3">C39 family peptidase</fullName>
    </submittedName>
</protein>
<dbReference type="InterPro" id="IPR039564">
    <property type="entry name" value="Peptidase_C39-like"/>
</dbReference>
<dbReference type="InterPro" id="IPR038765">
    <property type="entry name" value="Papain-like_cys_pep_sf"/>
</dbReference>